<reference evidence="2" key="1">
    <citation type="journal article" date="2020" name="Stud. Mycol.">
        <title>101 Dothideomycetes genomes: a test case for predicting lifestyles and emergence of pathogens.</title>
        <authorList>
            <person name="Haridas S."/>
            <person name="Albert R."/>
            <person name="Binder M."/>
            <person name="Bloem J."/>
            <person name="Labutti K."/>
            <person name="Salamov A."/>
            <person name="Andreopoulos B."/>
            <person name="Baker S."/>
            <person name="Barry K."/>
            <person name="Bills G."/>
            <person name="Bluhm B."/>
            <person name="Cannon C."/>
            <person name="Castanera R."/>
            <person name="Culley D."/>
            <person name="Daum C."/>
            <person name="Ezra D."/>
            <person name="Gonzalez J."/>
            <person name="Henrissat B."/>
            <person name="Kuo A."/>
            <person name="Liang C."/>
            <person name="Lipzen A."/>
            <person name="Lutzoni F."/>
            <person name="Magnuson J."/>
            <person name="Mondo S."/>
            <person name="Nolan M."/>
            <person name="Ohm R."/>
            <person name="Pangilinan J."/>
            <person name="Park H.-J."/>
            <person name="Ramirez L."/>
            <person name="Alfaro M."/>
            <person name="Sun H."/>
            <person name="Tritt A."/>
            <person name="Yoshinaga Y."/>
            <person name="Zwiers L.-H."/>
            <person name="Turgeon B."/>
            <person name="Goodwin S."/>
            <person name="Spatafora J."/>
            <person name="Crous P."/>
            <person name="Grigoriev I."/>
        </authorList>
    </citation>
    <scope>NUCLEOTIDE SEQUENCE</scope>
    <source>
        <strain evidence="2">CBS 122368</strain>
    </source>
</reference>
<dbReference type="RefSeq" id="XP_033692049.1">
    <property type="nucleotide sequence ID" value="XM_033822381.1"/>
</dbReference>
<evidence type="ECO:0000313" key="2">
    <source>
        <dbReference type="EMBL" id="KAF2257045.1"/>
    </source>
</evidence>
<feature type="region of interest" description="Disordered" evidence="1">
    <location>
        <begin position="22"/>
        <end position="118"/>
    </location>
</feature>
<name>A0A6A6J2G7_9PLEO</name>
<accession>A0A6A6J2G7</accession>
<sequence length="407" mass="44351">MDSHRCDCTHCKRASPVIFIERRQRQNKAMHTPRLEVHPTRSNDQGPVLPPMGIFSVPKAGKPAPKRPRKGKGSEDLQDPISRVPDDTASPRPIAQPQQQQGAHKDKGPDLQVPVAADHPEYGLHILAAAAAYVQASDPPEEKPAKTQRITLRLPPRKESIPDEPTTAPPETLARGKQKVQISSPPDNPPHLVLENGNNRRRKTNKWRIDGVHTWEEPLPVDERRPTSLWDRHTIGAAGPPAWYINPAGGELPNPGLSKPTPDDLAREAKWVEKLHKYDYYKEVLGGEESESESESAVLEKGAKRTGKPSLKSGLSEEQGAEASSAKSSSANLSSAKSSSSKPSSKKSSRKKSSGKKSSAKKASTTKASTKKAEEEEWECCPGGCPTCTRIALRMADDANEKSGQGH</sequence>
<organism evidence="2 3">
    <name type="scientific">Trematosphaeria pertusa</name>
    <dbReference type="NCBI Taxonomy" id="390896"/>
    <lineage>
        <taxon>Eukaryota</taxon>
        <taxon>Fungi</taxon>
        <taxon>Dikarya</taxon>
        <taxon>Ascomycota</taxon>
        <taxon>Pezizomycotina</taxon>
        <taxon>Dothideomycetes</taxon>
        <taxon>Pleosporomycetidae</taxon>
        <taxon>Pleosporales</taxon>
        <taxon>Massarineae</taxon>
        <taxon>Trematosphaeriaceae</taxon>
        <taxon>Trematosphaeria</taxon>
    </lineage>
</organism>
<feature type="compositionally biased region" description="Low complexity" evidence="1">
    <location>
        <begin position="323"/>
        <end position="343"/>
    </location>
</feature>
<evidence type="ECO:0000313" key="3">
    <source>
        <dbReference type="Proteomes" id="UP000800094"/>
    </source>
</evidence>
<dbReference type="GeneID" id="54575711"/>
<feature type="region of interest" description="Disordered" evidence="1">
    <location>
        <begin position="284"/>
        <end position="384"/>
    </location>
</feature>
<dbReference type="AlphaFoldDB" id="A0A6A6J2G7"/>
<gene>
    <name evidence="2" type="ORF">BU26DRAFT_34619</name>
</gene>
<protein>
    <submittedName>
        <fullName evidence="2">Uncharacterized protein</fullName>
    </submittedName>
</protein>
<dbReference type="Proteomes" id="UP000800094">
    <property type="component" value="Unassembled WGS sequence"/>
</dbReference>
<feature type="region of interest" description="Disordered" evidence="1">
    <location>
        <begin position="240"/>
        <end position="264"/>
    </location>
</feature>
<proteinExistence type="predicted"/>
<feature type="region of interest" description="Disordered" evidence="1">
    <location>
        <begin position="135"/>
        <end position="205"/>
    </location>
</feature>
<feature type="compositionally biased region" description="Basic residues" evidence="1">
    <location>
        <begin position="344"/>
        <end position="360"/>
    </location>
</feature>
<evidence type="ECO:0000256" key="1">
    <source>
        <dbReference type="SAM" id="MobiDB-lite"/>
    </source>
</evidence>
<keyword evidence="3" id="KW-1185">Reference proteome</keyword>
<dbReference type="EMBL" id="ML987189">
    <property type="protein sequence ID" value="KAF2257045.1"/>
    <property type="molecule type" value="Genomic_DNA"/>
</dbReference>